<evidence type="ECO:0000256" key="11">
    <source>
        <dbReference type="ARBA" id="ARBA00022840"/>
    </source>
</evidence>
<evidence type="ECO:0000256" key="2">
    <source>
        <dbReference type="ARBA" id="ARBA00022578"/>
    </source>
</evidence>
<dbReference type="EMBL" id="JAPZBT010000001">
    <property type="protein sequence ID" value="KAJ5383206.1"/>
    <property type="molecule type" value="Genomic_DNA"/>
</dbReference>
<keyword evidence="12" id="KW-0460">Magnesium</keyword>
<evidence type="ECO:0000256" key="22">
    <source>
        <dbReference type="SAM" id="MobiDB-lite"/>
    </source>
</evidence>
<evidence type="ECO:0000256" key="19">
    <source>
        <dbReference type="ARBA" id="ARBA00023172"/>
    </source>
</evidence>
<keyword evidence="8" id="KW-0547">Nucleotide-binding</keyword>
<keyword evidence="2" id="KW-0815">Transposition</keyword>
<dbReference type="GO" id="GO:0015074">
    <property type="term" value="P:DNA integration"/>
    <property type="evidence" value="ECO:0007669"/>
    <property type="project" value="UniProtKB-KW"/>
</dbReference>
<keyword evidence="13" id="KW-0694">RNA-binding</keyword>
<dbReference type="GO" id="GO:0003964">
    <property type="term" value="F:RNA-directed DNA polymerase activity"/>
    <property type="evidence" value="ECO:0007669"/>
    <property type="project" value="UniProtKB-KW"/>
</dbReference>
<evidence type="ECO:0000256" key="13">
    <source>
        <dbReference type="ARBA" id="ARBA00022884"/>
    </source>
</evidence>
<evidence type="ECO:0000256" key="1">
    <source>
        <dbReference type="ARBA" id="ARBA00002180"/>
    </source>
</evidence>
<feature type="domain" description="Integrase catalytic" evidence="23">
    <location>
        <begin position="586"/>
        <end position="766"/>
    </location>
</feature>
<evidence type="ECO:0000256" key="4">
    <source>
        <dbReference type="ARBA" id="ARBA00022670"/>
    </source>
</evidence>
<comment type="catalytic activity">
    <reaction evidence="21">
        <text>DNA(n) + a 2'-deoxyribonucleoside 5'-triphosphate = DNA(n+1) + diphosphate</text>
        <dbReference type="Rhea" id="RHEA:22508"/>
        <dbReference type="Rhea" id="RHEA-COMP:17339"/>
        <dbReference type="Rhea" id="RHEA-COMP:17340"/>
        <dbReference type="ChEBI" id="CHEBI:33019"/>
        <dbReference type="ChEBI" id="CHEBI:61560"/>
        <dbReference type="ChEBI" id="CHEBI:173112"/>
        <dbReference type="EC" id="2.7.7.7"/>
    </reaction>
</comment>
<dbReference type="SUPFAM" id="SSF53098">
    <property type="entry name" value="Ribonuclease H-like"/>
    <property type="match status" value="1"/>
</dbReference>
<keyword evidence="6" id="KW-0540">Nuclease</keyword>
<dbReference type="Proteomes" id="UP001147752">
    <property type="component" value="Unassembled WGS sequence"/>
</dbReference>
<gene>
    <name evidence="24" type="ORF">N7517_001117</name>
</gene>
<dbReference type="PANTHER" id="PTHR42648:SF11">
    <property type="entry name" value="TRANSPOSON TY4-P GAG-POL POLYPROTEIN"/>
    <property type="match status" value="1"/>
</dbReference>
<keyword evidence="16" id="KW-0808">Transferase</keyword>
<evidence type="ECO:0000313" key="25">
    <source>
        <dbReference type="Proteomes" id="UP001147752"/>
    </source>
</evidence>
<evidence type="ECO:0000256" key="6">
    <source>
        <dbReference type="ARBA" id="ARBA00022722"/>
    </source>
</evidence>
<dbReference type="GO" id="GO:0006310">
    <property type="term" value="P:DNA recombination"/>
    <property type="evidence" value="ECO:0007669"/>
    <property type="project" value="UniProtKB-KW"/>
</dbReference>
<evidence type="ECO:0000256" key="3">
    <source>
        <dbReference type="ARBA" id="ARBA00022612"/>
    </source>
</evidence>
<dbReference type="GO" id="GO:0005634">
    <property type="term" value="C:nucleus"/>
    <property type="evidence" value="ECO:0007669"/>
    <property type="project" value="UniProtKB-ARBA"/>
</dbReference>
<dbReference type="InterPro" id="IPR036397">
    <property type="entry name" value="RNaseH_sf"/>
</dbReference>
<keyword evidence="7" id="KW-0479">Metal-binding</keyword>
<evidence type="ECO:0000256" key="8">
    <source>
        <dbReference type="ARBA" id="ARBA00022741"/>
    </source>
</evidence>
<evidence type="ECO:0000256" key="17">
    <source>
        <dbReference type="ARBA" id="ARBA00023113"/>
    </source>
</evidence>
<feature type="region of interest" description="Disordered" evidence="22">
    <location>
        <begin position="1127"/>
        <end position="1150"/>
    </location>
</feature>
<evidence type="ECO:0000256" key="9">
    <source>
        <dbReference type="ARBA" id="ARBA00022759"/>
    </source>
</evidence>
<dbReference type="Pfam" id="PF13976">
    <property type="entry name" value="gag_pre-integrs"/>
    <property type="match status" value="1"/>
</dbReference>
<dbReference type="InterPro" id="IPR025724">
    <property type="entry name" value="GAG-pre-integrase_dom"/>
</dbReference>
<comment type="catalytic activity">
    <reaction evidence="20">
        <text>DNA(n) + a 2'-deoxyribonucleoside 5'-triphosphate = DNA(n+1) + diphosphate</text>
        <dbReference type="Rhea" id="RHEA:22508"/>
        <dbReference type="Rhea" id="RHEA-COMP:17339"/>
        <dbReference type="Rhea" id="RHEA-COMP:17340"/>
        <dbReference type="ChEBI" id="CHEBI:33019"/>
        <dbReference type="ChEBI" id="CHEBI:61560"/>
        <dbReference type="ChEBI" id="CHEBI:173112"/>
        <dbReference type="EC" id="2.7.7.49"/>
    </reaction>
</comment>
<dbReference type="GO" id="GO:0003723">
    <property type="term" value="F:RNA binding"/>
    <property type="evidence" value="ECO:0007669"/>
    <property type="project" value="UniProtKB-KW"/>
</dbReference>
<accession>A0A9W9SR93</accession>
<feature type="region of interest" description="Disordered" evidence="22">
    <location>
        <begin position="1018"/>
        <end position="1072"/>
    </location>
</feature>
<evidence type="ECO:0000256" key="15">
    <source>
        <dbReference type="ARBA" id="ARBA00022918"/>
    </source>
</evidence>
<keyword evidence="3" id="KW-1188">Viral release from host cell</keyword>
<dbReference type="GeneID" id="81458030"/>
<dbReference type="GO" id="GO:0003677">
    <property type="term" value="F:DNA binding"/>
    <property type="evidence" value="ECO:0007669"/>
    <property type="project" value="UniProtKB-KW"/>
</dbReference>
<feature type="region of interest" description="Disordered" evidence="22">
    <location>
        <begin position="906"/>
        <end position="954"/>
    </location>
</feature>
<evidence type="ECO:0000256" key="7">
    <source>
        <dbReference type="ARBA" id="ARBA00022723"/>
    </source>
</evidence>
<dbReference type="GO" id="GO:0032196">
    <property type="term" value="P:transposition"/>
    <property type="evidence" value="ECO:0007669"/>
    <property type="project" value="UniProtKB-KW"/>
</dbReference>
<dbReference type="InterPro" id="IPR001584">
    <property type="entry name" value="Integrase_cat-core"/>
</dbReference>
<dbReference type="GO" id="GO:0003887">
    <property type="term" value="F:DNA-directed DNA polymerase activity"/>
    <property type="evidence" value="ECO:0007669"/>
    <property type="project" value="UniProtKB-KW"/>
</dbReference>
<keyword evidence="10" id="KW-0378">Hydrolase</keyword>
<reference evidence="24" key="2">
    <citation type="journal article" date="2023" name="IMA Fungus">
        <title>Comparative genomic study of the Penicillium genus elucidates a diverse pangenome and 15 lateral gene transfer events.</title>
        <authorList>
            <person name="Petersen C."/>
            <person name="Sorensen T."/>
            <person name="Nielsen M.R."/>
            <person name="Sondergaard T.E."/>
            <person name="Sorensen J.L."/>
            <person name="Fitzpatrick D.A."/>
            <person name="Frisvad J.C."/>
            <person name="Nielsen K.L."/>
        </authorList>
    </citation>
    <scope>NUCLEOTIDE SEQUENCE</scope>
    <source>
        <strain evidence="24">IBT 3081</strain>
    </source>
</reference>
<evidence type="ECO:0000259" key="23">
    <source>
        <dbReference type="PROSITE" id="PS50994"/>
    </source>
</evidence>
<keyword evidence="18" id="KW-0238">DNA-binding</keyword>
<evidence type="ECO:0000313" key="24">
    <source>
        <dbReference type="EMBL" id="KAJ5383206.1"/>
    </source>
</evidence>
<comment type="caution">
    <text evidence="24">The sequence shown here is derived from an EMBL/GenBank/DDBJ whole genome shotgun (WGS) entry which is preliminary data.</text>
</comment>
<keyword evidence="19" id="KW-0233">DNA recombination</keyword>
<feature type="compositionally biased region" description="Polar residues" evidence="22">
    <location>
        <begin position="1138"/>
        <end position="1150"/>
    </location>
</feature>
<dbReference type="AlphaFoldDB" id="A0A9W9SR93"/>
<feature type="region of interest" description="Disordered" evidence="22">
    <location>
        <begin position="319"/>
        <end position="374"/>
    </location>
</feature>
<keyword evidence="14" id="KW-0229">DNA integration</keyword>
<dbReference type="GO" id="GO:0046872">
    <property type="term" value="F:metal ion binding"/>
    <property type="evidence" value="ECO:0007669"/>
    <property type="project" value="UniProtKB-KW"/>
</dbReference>
<proteinExistence type="predicted"/>
<feature type="compositionally biased region" description="Low complexity" evidence="22">
    <location>
        <begin position="1052"/>
        <end position="1061"/>
    </location>
</feature>
<evidence type="ECO:0000256" key="14">
    <source>
        <dbReference type="ARBA" id="ARBA00022908"/>
    </source>
</evidence>
<keyword evidence="4" id="KW-0645">Protease</keyword>
<dbReference type="PROSITE" id="PS50994">
    <property type="entry name" value="INTEGRASE"/>
    <property type="match status" value="1"/>
</dbReference>
<keyword evidence="25" id="KW-1185">Reference proteome</keyword>
<evidence type="ECO:0000256" key="20">
    <source>
        <dbReference type="ARBA" id="ARBA00048173"/>
    </source>
</evidence>
<evidence type="ECO:0000256" key="21">
    <source>
        <dbReference type="ARBA" id="ARBA00049244"/>
    </source>
</evidence>
<evidence type="ECO:0000256" key="10">
    <source>
        <dbReference type="ARBA" id="ARBA00022801"/>
    </source>
</evidence>
<organism evidence="24 25">
    <name type="scientific">Penicillium concentricum</name>
    <dbReference type="NCBI Taxonomy" id="293559"/>
    <lineage>
        <taxon>Eukaryota</taxon>
        <taxon>Fungi</taxon>
        <taxon>Dikarya</taxon>
        <taxon>Ascomycota</taxon>
        <taxon>Pezizomycotina</taxon>
        <taxon>Eurotiomycetes</taxon>
        <taxon>Eurotiomycetidae</taxon>
        <taxon>Eurotiales</taxon>
        <taxon>Aspergillaceae</taxon>
        <taxon>Penicillium</taxon>
    </lineage>
</organism>
<name>A0A9W9SR93_9EURO</name>
<protein>
    <recommendedName>
        <fullName evidence="23">Integrase catalytic domain-containing protein</fullName>
    </recommendedName>
</protein>
<dbReference type="Gene3D" id="3.30.420.10">
    <property type="entry name" value="Ribonuclease H-like superfamily/Ribonuclease H"/>
    <property type="match status" value="1"/>
</dbReference>
<keyword evidence="5" id="KW-0548">Nucleotidyltransferase</keyword>
<dbReference type="InterPro" id="IPR012337">
    <property type="entry name" value="RNaseH-like_sf"/>
</dbReference>
<reference evidence="24" key="1">
    <citation type="submission" date="2022-12" db="EMBL/GenBank/DDBJ databases">
        <authorList>
            <person name="Petersen C."/>
        </authorList>
    </citation>
    <scope>NUCLEOTIDE SEQUENCE</scope>
    <source>
        <strain evidence="24">IBT 3081</strain>
    </source>
</reference>
<feature type="compositionally biased region" description="Polar residues" evidence="22">
    <location>
        <begin position="359"/>
        <end position="373"/>
    </location>
</feature>
<comment type="function">
    <text evidence="1">The aspartyl protease (PR) mediates the proteolytic cleavages of the Gag and Gag-Pol polyproteins after assembly of the VLP.</text>
</comment>
<dbReference type="PANTHER" id="PTHR42648">
    <property type="entry name" value="TRANSPOSASE, PUTATIVE-RELATED"/>
    <property type="match status" value="1"/>
</dbReference>
<feature type="compositionally biased region" description="Basic and acidic residues" evidence="22">
    <location>
        <begin position="906"/>
        <end position="923"/>
    </location>
</feature>
<dbReference type="GO" id="GO:0004519">
    <property type="term" value="F:endonuclease activity"/>
    <property type="evidence" value="ECO:0007669"/>
    <property type="project" value="UniProtKB-KW"/>
</dbReference>
<evidence type="ECO:0000256" key="18">
    <source>
        <dbReference type="ARBA" id="ARBA00023125"/>
    </source>
</evidence>
<sequence>MAEYLSAGSSSRVILKDSTTWDSWLANIESIALSYEVWDLCNPELEAAPKPLEEPKEPDIEKTKEEYKEDWFQVYQATHLQWTSKNSRYIKKRQGLNIMVTAIRNSVHANYQPFIIDYKTPYELLRNLRQRFASECDPTNAARLRQLWRTLDRGLERNTDIDKWLLNWETVQARCKRAKMPEANDASTQFLDAISVMSPGFHETWTLRLQDKNDITFTELLNRYRAHWKITYGKPVASQRGISKAAFSTWQGHEEAKPEQVSFSTKPCPCGVNGGKHAPWRCWEMYDEYKPATYERNQARKQKWDKAMKADPAWKAWVDKKRQDQGKAPQQAHATFDEPTFGFFSTEASKPSKLEPSKQGPSKQETSKPSASKQIDILTTVMSTRIDDIEPVRNRWVVDTGAQMHVCNNRGLFVTFEDVQSSVKVGDTETTVDGIGTVVIYGVSAVNGKAVRMELYNVKYSPKFHSNLISNGLMMKGELLMNFRKNCIETTDGKPVYRVYQDQKLTWLMQPKGLQYPKLTLNDLVFATKIKKSAKEPQSEASIQTWHRRLGHIGQQRIAKLAEMTEGITIESNPSKEKQVCEACQLADAPKQISRRKIGQAYGIFGRVHFDLVQNQPAYNGHNWLTHFYLDGIKCHFAFTHTKKNDCQIVVRKFLALVKNWLKIEIRVFHYDNERSAGHEVETMIEAEGCTIEHSPPGLPEMNGPAERSGGMVVRTARALINDTELPHALWPEAMYAAAYILNRTPTKESNGNQWFIPWKELMKHAAPDGIQHQTINLSNIRLYGCLTYSRIIKRVQSDKMAPRAEIGYLVGYISKNLYKVWFPHKGRTGIGRVEVVRDAVFDETRRYSKTKPMPSEEDAISTMTDGLSIENWPTVLTTEEAQVEISIQMEMPKSIARIALHDETEHTQQDAVNETEHTKQAADETANEAVDGAVDEETKRANNGRANKAPEKPTRKLSNIFTFITTKIIIITTNTLTIPEPTESITKRSTIIITRSDLSHTIDRNWGVDADEVRDDEVRDDEVRDDEVRDAEVRDDEAEIERQLQREIVYSPSPSSSSSSHRAPRDISGDVNMSNVIVGTRSRRPRADPEYAAYLSLNDVIYDEPPSLLYAFTTSMNKRFDNQRKLHRDELPPPPENWSQRQLYSKSRH</sequence>
<keyword evidence="17" id="KW-0917">Virion maturation</keyword>
<dbReference type="RefSeq" id="XP_056582982.1">
    <property type="nucleotide sequence ID" value="XM_056718847.1"/>
</dbReference>
<keyword evidence="16" id="KW-0239">DNA-directed DNA polymerase</keyword>
<dbReference type="OrthoDB" id="2663223at2759"/>
<dbReference type="InterPro" id="IPR039537">
    <property type="entry name" value="Retrotran_Ty1/copia-like"/>
</dbReference>
<dbReference type="GO" id="GO:0006508">
    <property type="term" value="P:proteolysis"/>
    <property type="evidence" value="ECO:0007669"/>
    <property type="project" value="UniProtKB-KW"/>
</dbReference>
<evidence type="ECO:0000256" key="5">
    <source>
        <dbReference type="ARBA" id="ARBA00022695"/>
    </source>
</evidence>
<evidence type="ECO:0000256" key="12">
    <source>
        <dbReference type="ARBA" id="ARBA00022842"/>
    </source>
</evidence>
<dbReference type="Pfam" id="PF25597">
    <property type="entry name" value="SH3_retrovirus"/>
    <property type="match status" value="1"/>
</dbReference>
<dbReference type="Pfam" id="PF22936">
    <property type="entry name" value="Pol_BBD"/>
    <property type="match status" value="1"/>
</dbReference>
<dbReference type="GO" id="GO:0008233">
    <property type="term" value="F:peptidase activity"/>
    <property type="evidence" value="ECO:0007669"/>
    <property type="project" value="UniProtKB-KW"/>
</dbReference>
<evidence type="ECO:0000256" key="16">
    <source>
        <dbReference type="ARBA" id="ARBA00022932"/>
    </source>
</evidence>
<dbReference type="InterPro" id="IPR057670">
    <property type="entry name" value="SH3_retrovirus"/>
</dbReference>
<dbReference type="InterPro" id="IPR054722">
    <property type="entry name" value="PolX-like_BBD"/>
</dbReference>
<keyword evidence="11" id="KW-0067">ATP-binding</keyword>
<keyword evidence="15" id="KW-0695">RNA-directed DNA polymerase</keyword>
<keyword evidence="9" id="KW-0255">Endonuclease</keyword>
<dbReference type="GO" id="GO:0005524">
    <property type="term" value="F:ATP binding"/>
    <property type="evidence" value="ECO:0007669"/>
    <property type="project" value="UniProtKB-KW"/>
</dbReference>